<dbReference type="AlphaFoldDB" id="A0A2Z6E8K1"/>
<dbReference type="GO" id="GO:0016878">
    <property type="term" value="F:acid-thiol ligase activity"/>
    <property type="evidence" value="ECO:0007669"/>
    <property type="project" value="UniProtKB-ARBA"/>
</dbReference>
<keyword evidence="3" id="KW-0436">Ligase</keyword>
<keyword evidence="4" id="KW-1185">Reference proteome</keyword>
<dbReference type="InterPro" id="IPR050237">
    <property type="entry name" value="ATP-dep_AMP-bd_enzyme"/>
</dbReference>
<proteinExistence type="predicted"/>
<dbReference type="SUPFAM" id="SSF56801">
    <property type="entry name" value="Acetyl-CoA synthetase-like"/>
    <property type="match status" value="1"/>
</dbReference>
<evidence type="ECO:0000259" key="1">
    <source>
        <dbReference type="Pfam" id="PF00501"/>
    </source>
</evidence>
<feature type="domain" description="AMP-binding enzyme C-terminal" evidence="2">
    <location>
        <begin position="398"/>
        <end position="473"/>
    </location>
</feature>
<dbReference type="Gene3D" id="3.40.50.12780">
    <property type="entry name" value="N-terminal domain of ligase-like"/>
    <property type="match status" value="1"/>
</dbReference>
<dbReference type="KEGG" id="rbd:ALSL_2222"/>
<reference evidence="4" key="2">
    <citation type="submission" date="2018-06" db="EMBL/GenBank/DDBJ databases">
        <title>Genome sequence of Rhodanobacteraceae bacterium strain Dysh456.</title>
        <authorList>
            <person name="Fukui M."/>
        </authorList>
    </citation>
    <scope>NUCLEOTIDE SEQUENCE [LARGE SCALE GENOMIC DNA]</scope>
    <source>
        <strain evidence="4">Dysh456</strain>
    </source>
</reference>
<evidence type="ECO:0000313" key="4">
    <source>
        <dbReference type="Proteomes" id="UP000270530"/>
    </source>
</evidence>
<feature type="domain" description="AMP-dependent synthetase/ligase" evidence="1">
    <location>
        <begin position="3"/>
        <end position="347"/>
    </location>
</feature>
<dbReference type="PANTHER" id="PTHR43767">
    <property type="entry name" value="LONG-CHAIN-FATTY-ACID--COA LIGASE"/>
    <property type="match status" value="1"/>
</dbReference>
<dbReference type="InterPro" id="IPR025110">
    <property type="entry name" value="AMP-bd_C"/>
</dbReference>
<dbReference type="Proteomes" id="UP000270530">
    <property type="component" value="Chromosome"/>
</dbReference>
<dbReference type="PROSITE" id="PS00455">
    <property type="entry name" value="AMP_BINDING"/>
    <property type="match status" value="1"/>
</dbReference>
<dbReference type="PANTHER" id="PTHR43767:SF1">
    <property type="entry name" value="NONRIBOSOMAL PEPTIDE SYNTHASE PES1 (EUROFUNG)-RELATED"/>
    <property type="match status" value="1"/>
</dbReference>
<sequence length="481" mass="52535">MLRQRAVDRADHPALLFHDEQVSFAELDRRTESVRHQLLDLGIGPGDAVGMLLPNTPAFVYLYLALLRIGAIPTPIDVRLGAAEVTVLARHCRLRLAFVAPDYAHRDVLSAHVRTLDTDALRLDLPPPAAATRPYDPAATALYLHTSGTTGIPKVVELTLAHLDCYPHAMSRFWHSGPDWVLAMILPMSHISGPILINEMLDKGSTLAIVDRISGPALLEAAQRYRFTFMHGVPPIFQMMLTAEPERYDLSSVKVMALMGTSVPVTVMRALKTRLPHVKVLQGYGLTETSPLLTGTPSEAADDHLDSIGIAVPDAEVFIADAQGRPLPPGEVGEIVARGKVVMKGYLDNPAATAARIRNGVLHTGDAGRQDEHGFFYHLGRMDDQIVTRQGLNVYPAEVENVLLGHPQVLDAAVVGQVDDAEHGTVLTAYVIPRGAAPAASELRRYCLDRLAQFKVPQRFHFVTELPRTGTGKVARERLRG</sequence>
<dbReference type="Gene3D" id="3.30.300.30">
    <property type="match status" value="1"/>
</dbReference>
<evidence type="ECO:0000259" key="2">
    <source>
        <dbReference type="Pfam" id="PF13193"/>
    </source>
</evidence>
<dbReference type="InterPro" id="IPR045851">
    <property type="entry name" value="AMP-bd_C_sf"/>
</dbReference>
<dbReference type="InterPro" id="IPR000873">
    <property type="entry name" value="AMP-dep_synth/lig_dom"/>
</dbReference>
<reference evidence="4" key="1">
    <citation type="submission" date="2018-04" db="EMBL/GenBank/DDBJ databases">
        <authorList>
            <person name="Watanabe M."/>
            <person name="Kojima H."/>
        </authorList>
    </citation>
    <scope>NUCLEOTIDE SEQUENCE [LARGE SCALE GENOMIC DNA]</scope>
    <source>
        <strain evidence="4">Dysh456</strain>
    </source>
</reference>
<evidence type="ECO:0000313" key="3">
    <source>
        <dbReference type="EMBL" id="BBD80848.1"/>
    </source>
</evidence>
<dbReference type="InterPro" id="IPR042099">
    <property type="entry name" value="ANL_N_sf"/>
</dbReference>
<protein>
    <submittedName>
        <fullName evidence="3">Long-chain-fatty-acid--CoA ligase</fullName>
    </submittedName>
</protein>
<accession>A0A2Z6E8K1</accession>
<name>A0A2Z6E8K1_9GAMM</name>
<dbReference type="InterPro" id="IPR020845">
    <property type="entry name" value="AMP-binding_CS"/>
</dbReference>
<dbReference type="EMBL" id="AP018560">
    <property type="protein sequence ID" value="BBD80848.1"/>
    <property type="molecule type" value="Genomic_DNA"/>
</dbReference>
<gene>
    <name evidence="3" type="ORF">ALSL_2222</name>
</gene>
<dbReference type="Pfam" id="PF13193">
    <property type="entry name" value="AMP-binding_C"/>
    <property type="match status" value="1"/>
</dbReference>
<organism evidence="3 4">
    <name type="scientific">Aerosticca soli</name>
    <dbReference type="NCBI Taxonomy" id="2010829"/>
    <lineage>
        <taxon>Bacteria</taxon>
        <taxon>Pseudomonadati</taxon>
        <taxon>Pseudomonadota</taxon>
        <taxon>Gammaproteobacteria</taxon>
        <taxon>Lysobacterales</taxon>
        <taxon>Rhodanobacteraceae</taxon>
        <taxon>Aerosticca</taxon>
    </lineage>
</organism>
<dbReference type="Pfam" id="PF00501">
    <property type="entry name" value="AMP-binding"/>
    <property type="match status" value="1"/>
</dbReference>